<name>A0A0F9GBM8_9ZZZZ</name>
<dbReference type="InterPro" id="IPR036477">
    <property type="entry name" value="Formyl_transf_N_sf"/>
</dbReference>
<dbReference type="Gene3D" id="3.40.50.12230">
    <property type="match status" value="1"/>
</dbReference>
<accession>A0A0F9GBM8</accession>
<reference evidence="2" key="1">
    <citation type="journal article" date="2015" name="Nature">
        <title>Complex archaea that bridge the gap between prokaryotes and eukaryotes.</title>
        <authorList>
            <person name="Spang A."/>
            <person name="Saw J.H."/>
            <person name="Jorgensen S.L."/>
            <person name="Zaremba-Niedzwiedzka K."/>
            <person name="Martijn J."/>
            <person name="Lind A.E."/>
            <person name="van Eijk R."/>
            <person name="Schleper C."/>
            <person name="Guy L."/>
            <person name="Ettema T.J."/>
        </authorList>
    </citation>
    <scope>NUCLEOTIDE SEQUENCE</scope>
</reference>
<dbReference type="Pfam" id="PF00551">
    <property type="entry name" value="Formyl_trans_N"/>
    <property type="match status" value="1"/>
</dbReference>
<dbReference type="EMBL" id="LAZR01029092">
    <property type="protein sequence ID" value="KKL60607.1"/>
    <property type="molecule type" value="Genomic_DNA"/>
</dbReference>
<proteinExistence type="predicted"/>
<organism evidence="2">
    <name type="scientific">marine sediment metagenome</name>
    <dbReference type="NCBI Taxonomy" id="412755"/>
    <lineage>
        <taxon>unclassified sequences</taxon>
        <taxon>metagenomes</taxon>
        <taxon>ecological metagenomes</taxon>
    </lineage>
</organism>
<evidence type="ECO:0000259" key="1">
    <source>
        <dbReference type="Pfam" id="PF00551"/>
    </source>
</evidence>
<evidence type="ECO:0000313" key="2">
    <source>
        <dbReference type="EMBL" id="KKL60607.1"/>
    </source>
</evidence>
<protein>
    <recommendedName>
        <fullName evidence="1">Formyl transferase N-terminal domain-containing protein</fullName>
    </recommendedName>
</protein>
<dbReference type="SUPFAM" id="SSF53328">
    <property type="entry name" value="Formyltransferase"/>
    <property type="match status" value="1"/>
</dbReference>
<feature type="domain" description="Formyl transferase N-terminal" evidence="1">
    <location>
        <begin position="64"/>
        <end position="152"/>
    </location>
</feature>
<comment type="caution">
    <text evidence="2">The sequence shown here is derived from an EMBL/GenBank/DDBJ whole genome shotgun (WGS) entry which is preliminary data.</text>
</comment>
<dbReference type="PANTHER" id="PTHR11138">
    <property type="entry name" value="METHIONYL-TRNA FORMYLTRANSFERASE"/>
    <property type="match status" value="1"/>
</dbReference>
<dbReference type="GO" id="GO:0005829">
    <property type="term" value="C:cytosol"/>
    <property type="evidence" value="ECO:0007669"/>
    <property type="project" value="TreeGrafter"/>
</dbReference>
<dbReference type="AlphaFoldDB" id="A0A0F9GBM8"/>
<sequence length="173" mass="19486">MKNIVYLGGKQVGCAGLLSVIAMGYDVKAVVPYGYLVENLAAELEIPMFQSVKDDIHDLIFGGIDMIVSVHSREIVPKEILELPRYGCINVHPCLSRYKGANPVHRFFDDGWKMASVGVHYMTEVVDEGDVIIEEYVNVTGVKSVNEIYNILYPYYITALIRALKRLERTNNE</sequence>
<dbReference type="GO" id="GO:0004479">
    <property type="term" value="F:methionyl-tRNA formyltransferase activity"/>
    <property type="evidence" value="ECO:0007669"/>
    <property type="project" value="TreeGrafter"/>
</dbReference>
<dbReference type="InterPro" id="IPR002376">
    <property type="entry name" value="Formyl_transf_N"/>
</dbReference>
<gene>
    <name evidence="2" type="ORF">LCGC14_2203640</name>
</gene>
<dbReference type="PANTHER" id="PTHR11138:SF5">
    <property type="entry name" value="METHIONYL-TRNA FORMYLTRANSFERASE, MITOCHONDRIAL"/>
    <property type="match status" value="1"/>
</dbReference>